<dbReference type="GO" id="GO:0004523">
    <property type="term" value="F:RNA-DNA hybrid ribonuclease activity"/>
    <property type="evidence" value="ECO:0007669"/>
    <property type="project" value="InterPro"/>
</dbReference>
<protein>
    <submittedName>
        <fullName evidence="2">Jg17154 protein</fullName>
    </submittedName>
</protein>
<accession>A0A8S4RP25</accession>
<name>A0A8S4RP25_9NEOP</name>
<organism evidence="2 3">
    <name type="scientific">Pararge aegeria aegeria</name>
    <dbReference type="NCBI Taxonomy" id="348720"/>
    <lineage>
        <taxon>Eukaryota</taxon>
        <taxon>Metazoa</taxon>
        <taxon>Ecdysozoa</taxon>
        <taxon>Arthropoda</taxon>
        <taxon>Hexapoda</taxon>
        <taxon>Insecta</taxon>
        <taxon>Pterygota</taxon>
        <taxon>Neoptera</taxon>
        <taxon>Endopterygota</taxon>
        <taxon>Lepidoptera</taxon>
        <taxon>Glossata</taxon>
        <taxon>Ditrysia</taxon>
        <taxon>Papilionoidea</taxon>
        <taxon>Nymphalidae</taxon>
        <taxon>Satyrinae</taxon>
        <taxon>Satyrini</taxon>
        <taxon>Parargina</taxon>
        <taxon>Pararge</taxon>
    </lineage>
</organism>
<evidence type="ECO:0000313" key="3">
    <source>
        <dbReference type="Proteomes" id="UP000838756"/>
    </source>
</evidence>
<dbReference type="InterPro" id="IPR012337">
    <property type="entry name" value="RNaseH-like_sf"/>
</dbReference>
<dbReference type="SUPFAM" id="SSF53098">
    <property type="entry name" value="Ribonuclease H-like"/>
    <property type="match status" value="1"/>
</dbReference>
<dbReference type="AlphaFoldDB" id="A0A8S4RP25"/>
<dbReference type="InterPro" id="IPR036397">
    <property type="entry name" value="RNaseH_sf"/>
</dbReference>
<proteinExistence type="predicted"/>
<feature type="domain" description="RNase H type-1" evidence="1">
    <location>
        <begin position="1"/>
        <end position="103"/>
    </location>
</feature>
<dbReference type="Pfam" id="PF00075">
    <property type="entry name" value="RNase_H"/>
    <property type="match status" value="1"/>
</dbReference>
<dbReference type="CDD" id="cd09276">
    <property type="entry name" value="Rnase_HI_RT_non_LTR"/>
    <property type="match status" value="1"/>
</dbReference>
<evidence type="ECO:0000259" key="1">
    <source>
        <dbReference type="PROSITE" id="PS50879"/>
    </source>
</evidence>
<dbReference type="Proteomes" id="UP000838756">
    <property type="component" value="Unassembled WGS sequence"/>
</dbReference>
<comment type="caution">
    <text evidence="2">The sequence shown here is derived from an EMBL/GenBank/DDBJ whole genome shotgun (WGS) entry which is preliminary data.</text>
</comment>
<dbReference type="OrthoDB" id="7489828at2759"/>
<evidence type="ECO:0000313" key="2">
    <source>
        <dbReference type="EMBL" id="CAH2238568.1"/>
    </source>
</evidence>
<dbReference type="PROSITE" id="PS50879">
    <property type="entry name" value="RNASE_H_1"/>
    <property type="match status" value="1"/>
</dbReference>
<dbReference type="Gene3D" id="3.30.420.10">
    <property type="entry name" value="Ribonuclease H-like superfamily/Ribonuclease H"/>
    <property type="match status" value="1"/>
</dbReference>
<dbReference type="InterPro" id="IPR002156">
    <property type="entry name" value="RNaseH_domain"/>
</dbReference>
<gene>
    <name evidence="2" type="primary">jg17154</name>
    <name evidence="2" type="ORF">PAEG_LOCUS15632</name>
</gene>
<dbReference type="GO" id="GO:0003676">
    <property type="term" value="F:nucleic acid binding"/>
    <property type="evidence" value="ECO:0007669"/>
    <property type="project" value="InterPro"/>
</dbReference>
<dbReference type="EMBL" id="CAKXAJ010025364">
    <property type="protein sequence ID" value="CAH2238568.1"/>
    <property type="molecule type" value="Genomic_DNA"/>
</dbReference>
<reference evidence="2" key="1">
    <citation type="submission" date="2022-03" db="EMBL/GenBank/DDBJ databases">
        <authorList>
            <person name="Lindestad O."/>
        </authorList>
    </citation>
    <scope>NUCLEOTIDE SEQUENCE</scope>
</reference>
<keyword evidence="3" id="KW-1185">Reference proteome</keyword>
<sequence length="151" mass="16556">MRISYPLGKNNSVFQAERVGITTAAIAMTNRKVMNNKIIINSDSQTVLRSLASSSTTSNLIYDCHNALETLAASNDITLRWVKGHDGNPGNEAADSLARQATTLKRERIRAIRPEVGSRITNKMENARAALIGVGTSRRAAFCKKPTKNWL</sequence>